<dbReference type="AlphaFoldDB" id="A0A369KWH2"/>
<accession>A0A369KWH2</accession>
<reference evidence="1" key="1">
    <citation type="submission" date="2018-04" db="EMBL/GenBank/DDBJ databases">
        <title>Draft genome sequence of the Candidatus Spirobacillus cienkowskii, a pathogen of freshwater Daphnia species, reconstructed from hemolymph metagenomic reads.</title>
        <authorList>
            <person name="Bresciani L."/>
            <person name="Lemos L.N."/>
            <person name="Wale N."/>
            <person name="Lin J.Y."/>
            <person name="Fernandes G.R."/>
            <person name="Duffy M.A."/>
            <person name="Rodrigues J.M."/>
        </authorList>
    </citation>
    <scope>NUCLEOTIDE SEQUENCE [LARGE SCALE GENOMIC DNA]</scope>
    <source>
        <strain evidence="1">Binning01</strain>
    </source>
</reference>
<gene>
    <name evidence="1" type="ORF">DCC88_09600</name>
</gene>
<comment type="caution">
    <text evidence="1">The sequence shown here is derived from an EMBL/GenBank/DDBJ whole genome shotgun (WGS) entry which is preliminary data.</text>
</comment>
<proteinExistence type="predicted"/>
<organism evidence="1 2">
    <name type="scientific">Spirobacillus cienkowskii</name>
    <dbReference type="NCBI Taxonomy" id="495820"/>
    <lineage>
        <taxon>Bacteria</taxon>
        <taxon>Pseudomonadati</taxon>
        <taxon>Bdellovibrionota</taxon>
        <taxon>Oligoflexia</taxon>
        <taxon>Silvanigrellales</taxon>
        <taxon>Spirobacillus</taxon>
    </lineage>
</organism>
<sequence>MTTLYFYISENLRKNINDNQLKIISETCQKCTYVFKNDESNSIIAQNIISEPCYFAIGDAVDFEEFIKFTSNNVTANFIIFPNHSDLPILEKFKEEMKNIRYLIGSIHNDLLGAIIEHILNFKKNGTFNNFFKQFQKENVSTLNLTIADSTERPNIQTKVTEFFHAQIDIHKDKFVAGSSSYAKLFGDIVDEFLMNAIWDASPNRNSIDRTKPITLQPEEYIDLLCMVDNINLFLTVSDKFGSFKSEGITKYIRFGLGFRETQNIKNETAGAGLGIFMILQKISTLIFEVEKGKITTATALARGDQSIRDAQKKPKTVLFFER</sequence>
<name>A0A369KWH2_9BACT</name>
<dbReference type="EMBL" id="QOVW01000082">
    <property type="protein sequence ID" value="RDB35536.1"/>
    <property type="molecule type" value="Genomic_DNA"/>
</dbReference>
<dbReference type="Proteomes" id="UP000253934">
    <property type="component" value="Unassembled WGS sequence"/>
</dbReference>
<evidence type="ECO:0000313" key="2">
    <source>
        <dbReference type="Proteomes" id="UP000253934"/>
    </source>
</evidence>
<evidence type="ECO:0000313" key="1">
    <source>
        <dbReference type="EMBL" id="RDB35536.1"/>
    </source>
</evidence>
<protein>
    <submittedName>
        <fullName evidence="1">Uncharacterized protein</fullName>
    </submittedName>
</protein>
<keyword evidence="2" id="KW-1185">Reference proteome</keyword>